<dbReference type="InterPro" id="IPR025521">
    <property type="entry name" value="Neprosin_propep"/>
</dbReference>
<evidence type="ECO:0000313" key="6">
    <source>
        <dbReference type="EMBL" id="VDD25665.1"/>
    </source>
</evidence>
<dbReference type="PANTHER" id="PTHR31589:SF122">
    <property type="entry name" value="NEPROSIN DOMAIN-CONTAINING PROTEIN"/>
    <property type="match status" value="1"/>
</dbReference>
<accession>A0A3P6DUG2</accession>
<protein>
    <recommendedName>
        <fullName evidence="5">Neprosin PEP catalytic domain-containing protein</fullName>
    </recommendedName>
</protein>
<dbReference type="GO" id="GO:0006352">
    <property type="term" value="P:DNA-templated transcription initiation"/>
    <property type="evidence" value="ECO:0007669"/>
    <property type="project" value="InterPro"/>
</dbReference>
<evidence type="ECO:0000259" key="5">
    <source>
        <dbReference type="PROSITE" id="PS52045"/>
    </source>
</evidence>
<feature type="signal peptide" evidence="4">
    <location>
        <begin position="1"/>
        <end position="25"/>
    </location>
</feature>
<dbReference type="GO" id="GO:0000166">
    <property type="term" value="F:nucleotide binding"/>
    <property type="evidence" value="ECO:0007669"/>
    <property type="project" value="InterPro"/>
</dbReference>
<dbReference type="PROSITE" id="PS52045">
    <property type="entry name" value="NEPROSIN_PEP_CD"/>
    <property type="match status" value="1"/>
</dbReference>
<feature type="chain" id="PRO_5018336807" description="Neprosin PEP catalytic domain-containing protein" evidence="4">
    <location>
        <begin position="26"/>
        <end position="561"/>
    </location>
</feature>
<feature type="domain" description="Neprosin PEP catalytic" evidence="5">
    <location>
        <begin position="122"/>
        <end position="373"/>
    </location>
</feature>
<dbReference type="PANTHER" id="PTHR31589">
    <property type="entry name" value="PROTEIN, PUTATIVE (DUF239)-RELATED-RELATED"/>
    <property type="match status" value="1"/>
</dbReference>
<dbReference type="SMART" id="SM00657">
    <property type="entry name" value="RPOL4c"/>
    <property type="match status" value="1"/>
</dbReference>
<evidence type="ECO:0000256" key="3">
    <source>
        <dbReference type="SAM" id="MobiDB-lite"/>
    </source>
</evidence>
<keyword evidence="4" id="KW-0732">Signal</keyword>
<dbReference type="SUPFAM" id="SSF47819">
    <property type="entry name" value="HRDC-like"/>
    <property type="match status" value="1"/>
</dbReference>
<dbReference type="GO" id="GO:0030880">
    <property type="term" value="C:RNA polymerase complex"/>
    <property type="evidence" value="ECO:0007669"/>
    <property type="project" value="InterPro"/>
</dbReference>
<dbReference type="InterPro" id="IPR004314">
    <property type="entry name" value="Neprosin"/>
</dbReference>
<dbReference type="InterPro" id="IPR053168">
    <property type="entry name" value="Glutamic_endopeptidase"/>
</dbReference>
<evidence type="ECO:0000256" key="2">
    <source>
        <dbReference type="ARBA" id="ARBA00023242"/>
    </source>
</evidence>
<dbReference type="InterPro" id="IPR005574">
    <property type="entry name" value="Rpb4/RPC9"/>
</dbReference>
<dbReference type="Pfam" id="PF03080">
    <property type="entry name" value="Neprosin"/>
    <property type="match status" value="1"/>
</dbReference>
<dbReference type="AlphaFoldDB" id="A0A3P6DUG2"/>
<dbReference type="Pfam" id="PF03874">
    <property type="entry name" value="RNA_pol_Rpb4"/>
    <property type="match status" value="1"/>
</dbReference>
<gene>
    <name evidence="6" type="ORF">BOLC2T10989H</name>
</gene>
<dbReference type="InterPro" id="IPR010997">
    <property type="entry name" value="HRDC-like_sf"/>
</dbReference>
<dbReference type="GO" id="GO:0005634">
    <property type="term" value="C:nucleus"/>
    <property type="evidence" value="ECO:0007669"/>
    <property type="project" value="UniProtKB-SubCell"/>
</dbReference>
<keyword evidence="2" id="KW-0539">Nucleus</keyword>
<evidence type="ECO:0000256" key="4">
    <source>
        <dbReference type="SAM" id="SignalP"/>
    </source>
</evidence>
<sequence>MSRAFTMALIVNLVPLLFSAALVSSDQSKVPLKSFKINENVIYDCIDIYKQPGLDHPLLRNHKIQMKPSFSPHDSTNQTGNNATYKTKIACPYGTVPILRNTKEFNTNAQIFAEKYLNPILADGLDPLTHIAGVRSEPGPYRGVQAFFNAYNLDLRDDEASYNQIYIGSGLNNEANFVMTGLMINPSLYGNDSVWTFGFWQGKDGKGCYNTGCPGFVQLSPRNPIAFPLGMKPLEAGNIHPFIHQDKQTGNWWLSTLGYNLFKVDIGYWPKELFNLMDNGGNIVGAGGVVHASPFGSSPAMGHGQFPKQPVPSDGSPTFSDVKVMNSKYESHRMDYFPIEKLLDSPQCYGIEIGINEPPHHDHRGSGKDDNATKSKKTRKVQFDPQGGKGSKGRKSALSKESQPLELKTDKGLVHSATFSTKAPPPFVLHVNICVMVFAELPENAKCLMDCEAFEILQGIKEQMAVLSEDPSVKLPVSFDRGLEYVKYGRCYMNPQSVRQILEPLKKHGVSESEMCVIANVCPESIDEVFAFVPSMKGRKDKISEPLEEALMKLSKLKRSA</sequence>
<proteinExistence type="predicted"/>
<dbReference type="InterPro" id="IPR038324">
    <property type="entry name" value="Rpb4/RPC9_sf"/>
</dbReference>
<dbReference type="EMBL" id="LR031874">
    <property type="protein sequence ID" value="VDD25665.1"/>
    <property type="molecule type" value="Genomic_DNA"/>
</dbReference>
<dbReference type="Gene3D" id="1.20.1250.40">
    <property type="match status" value="1"/>
</dbReference>
<reference evidence="6" key="1">
    <citation type="submission" date="2018-11" db="EMBL/GenBank/DDBJ databases">
        <authorList>
            <consortium name="Genoscope - CEA"/>
            <person name="William W."/>
        </authorList>
    </citation>
    <scope>NUCLEOTIDE SEQUENCE</scope>
</reference>
<comment type="subcellular location">
    <subcellularLocation>
        <location evidence="1">Nucleus</location>
    </subcellularLocation>
</comment>
<dbReference type="Pfam" id="PF14365">
    <property type="entry name" value="Neprosin_AP"/>
    <property type="match status" value="1"/>
</dbReference>
<organism evidence="6">
    <name type="scientific">Brassica oleracea</name>
    <name type="common">Wild cabbage</name>
    <dbReference type="NCBI Taxonomy" id="3712"/>
    <lineage>
        <taxon>Eukaryota</taxon>
        <taxon>Viridiplantae</taxon>
        <taxon>Streptophyta</taxon>
        <taxon>Embryophyta</taxon>
        <taxon>Tracheophyta</taxon>
        <taxon>Spermatophyta</taxon>
        <taxon>Magnoliopsida</taxon>
        <taxon>eudicotyledons</taxon>
        <taxon>Gunneridae</taxon>
        <taxon>Pentapetalae</taxon>
        <taxon>rosids</taxon>
        <taxon>malvids</taxon>
        <taxon>Brassicales</taxon>
        <taxon>Brassicaceae</taxon>
        <taxon>Brassiceae</taxon>
        <taxon>Brassica</taxon>
    </lineage>
</organism>
<evidence type="ECO:0000256" key="1">
    <source>
        <dbReference type="ARBA" id="ARBA00004123"/>
    </source>
</evidence>
<dbReference type="InterPro" id="IPR006590">
    <property type="entry name" value="RNA_pol_Rpb4/RPC9_core"/>
</dbReference>
<feature type="compositionally biased region" description="Basic and acidic residues" evidence="3">
    <location>
        <begin position="358"/>
        <end position="373"/>
    </location>
</feature>
<name>A0A3P6DUG2_BRAOL</name>
<feature type="region of interest" description="Disordered" evidence="3">
    <location>
        <begin position="353"/>
        <end position="406"/>
    </location>
</feature>